<keyword evidence="6" id="KW-0233">DNA recombination</keyword>
<protein>
    <submittedName>
        <fullName evidence="11">Replication protein A 32 kDa subunit A</fullName>
    </submittedName>
</protein>
<dbReference type="GO" id="GO:0005662">
    <property type="term" value="C:DNA replication factor A complex"/>
    <property type="evidence" value="ECO:0007669"/>
    <property type="project" value="TreeGrafter"/>
</dbReference>
<dbReference type="InterPro" id="IPR040260">
    <property type="entry name" value="RFA2-like"/>
</dbReference>
<dbReference type="SUPFAM" id="SSF50249">
    <property type="entry name" value="Nucleic acid-binding proteins"/>
    <property type="match status" value="1"/>
</dbReference>
<sequence>MSYAQYDAGASLFSGGGFMPSQATQTPESGFFKVRNAQGILPLTVKQIGDAYDANDDKSNFVVDGADATNVKLLGIMISKIERVTDVSFTLDDGTGRISVNRWINESSDTNEMALVHNGAYVSISGSLKGFQGKRQVVAYSVRPVIDFNEVTLHYLECIHVHLDNTRPKVENDINKMVLDVFLEPASLAREQGLHVDEVARKLGLPMNKIKEAIHYHNDLGHIYSTIDDFHYKSTMNG</sequence>
<evidence type="ECO:0000256" key="8">
    <source>
        <dbReference type="ARBA" id="ARBA00023242"/>
    </source>
</evidence>
<evidence type="ECO:0000256" key="1">
    <source>
        <dbReference type="ARBA" id="ARBA00004123"/>
    </source>
</evidence>
<dbReference type="InterPro" id="IPR036388">
    <property type="entry name" value="WH-like_DNA-bd_sf"/>
</dbReference>
<keyword evidence="12" id="KW-1185">Reference proteome</keyword>
<evidence type="ECO:0000256" key="2">
    <source>
        <dbReference type="ARBA" id="ARBA00007815"/>
    </source>
</evidence>
<comment type="similarity">
    <text evidence="2">Belongs to the replication factor A protein 2 family.</text>
</comment>
<dbReference type="STRING" id="1088818.A0A2H9ZXQ7"/>
<dbReference type="GO" id="GO:0006289">
    <property type="term" value="P:nucleotide-excision repair"/>
    <property type="evidence" value="ECO:0007669"/>
    <property type="project" value="TreeGrafter"/>
</dbReference>
<dbReference type="InterPro" id="IPR012340">
    <property type="entry name" value="NA-bd_OB-fold"/>
</dbReference>
<evidence type="ECO:0000259" key="10">
    <source>
        <dbReference type="Pfam" id="PF08784"/>
    </source>
</evidence>
<evidence type="ECO:0000256" key="7">
    <source>
        <dbReference type="ARBA" id="ARBA00023204"/>
    </source>
</evidence>
<dbReference type="Pfam" id="PF08784">
    <property type="entry name" value="RPA_C"/>
    <property type="match status" value="1"/>
</dbReference>
<evidence type="ECO:0000313" key="11">
    <source>
        <dbReference type="EMBL" id="PKA48095.1"/>
    </source>
</evidence>
<feature type="domain" description="Replication protein A C-terminal" evidence="10">
    <location>
        <begin position="172"/>
        <end position="229"/>
    </location>
</feature>
<dbReference type="EMBL" id="KZ452995">
    <property type="protein sequence ID" value="PKA48095.1"/>
    <property type="molecule type" value="Genomic_DNA"/>
</dbReference>
<evidence type="ECO:0000256" key="9">
    <source>
        <dbReference type="ARBA" id="ARBA00056440"/>
    </source>
</evidence>
<dbReference type="Gene3D" id="2.40.50.140">
    <property type="entry name" value="Nucleic acid-binding proteins"/>
    <property type="match status" value="1"/>
</dbReference>
<dbReference type="SUPFAM" id="SSF46785">
    <property type="entry name" value="Winged helix' DNA-binding domain"/>
    <property type="match status" value="1"/>
</dbReference>
<evidence type="ECO:0000313" key="12">
    <source>
        <dbReference type="Proteomes" id="UP000236161"/>
    </source>
</evidence>
<organism evidence="11 12">
    <name type="scientific">Apostasia shenzhenica</name>
    <dbReference type="NCBI Taxonomy" id="1088818"/>
    <lineage>
        <taxon>Eukaryota</taxon>
        <taxon>Viridiplantae</taxon>
        <taxon>Streptophyta</taxon>
        <taxon>Embryophyta</taxon>
        <taxon>Tracheophyta</taxon>
        <taxon>Spermatophyta</taxon>
        <taxon>Magnoliopsida</taxon>
        <taxon>Liliopsida</taxon>
        <taxon>Asparagales</taxon>
        <taxon>Orchidaceae</taxon>
        <taxon>Apostasioideae</taxon>
        <taxon>Apostasia</taxon>
    </lineage>
</organism>
<dbReference type="PANTHER" id="PTHR13989">
    <property type="entry name" value="REPLICATION PROTEIN A-RELATED"/>
    <property type="match status" value="1"/>
</dbReference>
<dbReference type="PANTHER" id="PTHR13989:SF16">
    <property type="entry name" value="REPLICATION PROTEIN A2"/>
    <property type="match status" value="1"/>
</dbReference>
<keyword evidence="7" id="KW-0234">DNA repair</keyword>
<dbReference type="CDD" id="cd04478">
    <property type="entry name" value="RPA2_DBD_D"/>
    <property type="match status" value="1"/>
</dbReference>
<proteinExistence type="inferred from homology"/>
<dbReference type="GO" id="GO:0006260">
    <property type="term" value="P:DNA replication"/>
    <property type="evidence" value="ECO:0007669"/>
    <property type="project" value="UniProtKB-KW"/>
</dbReference>
<accession>A0A2H9ZXQ7</accession>
<evidence type="ECO:0000256" key="5">
    <source>
        <dbReference type="ARBA" id="ARBA00023125"/>
    </source>
</evidence>
<dbReference type="InterPro" id="IPR036390">
    <property type="entry name" value="WH_DNA-bd_sf"/>
</dbReference>
<dbReference type="GO" id="GO:0000781">
    <property type="term" value="C:chromosome, telomeric region"/>
    <property type="evidence" value="ECO:0007669"/>
    <property type="project" value="TreeGrafter"/>
</dbReference>
<evidence type="ECO:0000256" key="3">
    <source>
        <dbReference type="ARBA" id="ARBA00022705"/>
    </source>
</evidence>
<comment type="function">
    <text evidence="9">Component of the replication protein A complex (RPA) required for DNA recombination, repair and replication. The activity of RPA is mediated by single-stranded DNA binding and protein interactions.</text>
</comment>
<dbReference type="GO" id="GO:0003697">
    <property type="term" value="F:single-stranded DNA binding"/>
    <property type="evidence" value="ECO:0007669"/>
    <property type="project" value="TreeGrafter"/>
</dbReference>
<evidence type="ECO:0000256" key="4">
    <source>
        <dbReference type="ARBA" id="ARBA00022763"/>
    </source>
</evidence>
<gene>
    <name evidence="11" type="primary">RPA2A</name>
    <name evidence="11" type="ORF">AXF42_Ash015858</name>
</gene>
<dbReference type="InterPro" id="IPR014892">
    <property type="entry name" value="RPA_C"/>
</dbReference>
<dbReference type="AlphaFoldDB" id="A0A2H9ZXQ7"/>
<name>A0A2H9ZXQ7_9ASPA</name>
<keyword evidence="5" id="KW-0238">DNA-binding</keyword>
<dbReference type="Gene3D" id="1.10.10.10">
    <property type="entry name" value="Winged helix-like DNA-binding domain superfamily/Winged helix DNA-binding domain"/>
    <property type="match status" value="1"/>
</dbReference>
<keyword evidence="4" id="KW-0227">DNA damage</keyword>
<keyword evidence="8" id="KW-0539">Nucleus</keyword>
<keyword evidence="3" id="KW-0235">DNA replication</keyword>
<dbReference type="OrthoDB" id="25571at2759"/>
<dbReference type="PIRSF" id="PIRSF036949">
    <property type="entry name" value="RPA32"/>
    <property type="match status" value="1"/>
</dbReference>
<comment type="subcellular location">
    <subcellularLocation>
        <location evidence="1">Nucleus</location>
    </subcellularLocation>
</comment>
<dbReference type="GO" id="GO:0000724">
    <property type="term" value="P:double-strand break repair via homologous recombination"/>
    <property type="evidence" value="ECO:0007669"/>
    <property type="project" value="TreeGrafter"/>
</dbReference>
<evidence type="ECO:0000256" key="6">
    <source>
        <dbReference type="ARBA" id="ARBA00023172"/>
    </source>
</evidence>
<dbReference type="GO" id="GO:0035861">
    <property type="term" value="C:site of double-strand break"/>
    <property type="evidence" value="ECO:0007669"/>
    <property type="project" value="TreeGrafter"/>
</dbReference>
<dbReference type="FunFam" id="2.40.50.140:FF:000184">
    <property type="entry name" value="replication protein A 32 kDa subunit A-like"/>
    <property type="match status" value="1"/>
</dbReference>
<dbReference type="InterPro" id="IPR014646">
    <property type="entry name" value="Rfa2/RPA32"/>
</dbReference>
<dbReference type="Proteomes" id="UP000236161">
    <property type="component" value="Unassembled WGS sequence"/>
</dbReference>
<reference evidence="11 12" key="1">
    <citation type="journal article" date="2017" name="Nature">
        <title>The Apostasia genome and the evolution of orchids.</title>
        <authorList>
            <person name="Zhang G.Q."/>
            <person name="Liu K.W."/>
            <person name="Li Z."/>
            <person name="Lohaus R."/>
            <person name="Hsiao Y.Y."/>
            <person name="Niu S.C."/>
            <person name="Wang J.Y."/>
            <person name="Lin Y.C."/>
            <person name="Xu Q."/>
            <person name="Chen L.J."/>
            <person name="Yoshida K."/>
            <person name="Fujiwara S."/>
            <person name="Wang Z.W."/>
            <person name="Zhang Y.Q."/>
            <person name="Mitsuda N."/>
            <person name="Wang M."/>
            <person name="Liu G.H."/>
            <person name="Pecoraro L."/>
            <person name="Huang H.X."/>
            <person name="Xiao X.J."/>
            <person name="Lin M."/>
            <person name="Wu X.Y."/>
            <person name="Wu W.L."/>
            <person name="Chen Y.Y."/>
            <person name="Chang S.B."/>
            <person name="Sakamoto S."/>
            <person name="Ohme-Takagi M."/>
            <person name="Yagi M."/>
            <person name="Zeng S.J."/>
            <person name="Shen C.Y."/>
            <person name="Yeh C.M."/>
            <person name="Luo Y.B."/>
            <person name="Tsai W.C."/>
            <person name="Van de Peer Y."/>
            <person name="Liu Z.J."/>
        </authorList>
    </citation>
    <scope>NUCLEOTIDE SEQUENCE [LARGE SCALE GENOMIC DNA]</scope>
    <source>
        <strain evidence="12">cv. Shenzhen</strain>
        <tissue evidence="11">Stem</tissue>
    </source>
</reference>
<dbReference type="FunFam" id="1.10.10.10:FF:000168">
    <property type="entry name" value="Replication protein A 32 kDa subunit"/>
    <property type="match status" value="1"/>
</dbReference>